<dbReference type="SUPFAM" id="SSF53633">
    <property type="entry name" value="Carbamate kinase-like"/>
    <property type="match status" value="1"/>
</dbReference>
<reference evidence="6 7" key="1">
    <citation type="journal article" date="2013" name="ISME J.">
        <title>A metabolic model for members of the genus Tetrasphaera involved in enhanced biological phosphorus removal.</title>
        <authorList>
            <person name="Kristiansen R."/>
            <person name="Nguyen H.T.T."/>
            <person name="Saunders A.M."/>
            <person name="Nielsen J.L."/>
            <person name="Wimmer R."/>
            <person name="Le V.Q."/>
            <person name="McIlroy S.J."/>
            <person name="Petrovski S."/>
            <person name="Seviour R.J."/>
            <person name="Calteau A."/>
            <person name="Nielsen K.L."/>
            <person name="Nielsen P.H."/>
        </authorList>
    </citation>
    <scope>NUCLEOTIDE SEQUENCE [LARGE SCALE GENOMIC DNA]</scope>
    <source>
        <strain evidence="6 7">T1-X7</strain>
    </source>
</reference>
<comment type="similarity">
    <text evidence="1 4">Belongs to the carbamate kinase family.</text>
</comment>
<dbReference type="Gene3D" id="3.40.1160.10">
    <property type="entry name" value="Acetylglutamate kinase-like"/>
    <property type="match status" value="1"/>
</dbReference>
<gene>
    <name evidence="6" type="primary">yahI</name>
    <name evidence="6" type="ORF">BN12_370014</name>
</gene>
<evidence type="ECO:0000313" key="6">
    <source>
        <dbReference type="EMBL" id="CCH78896.1"/>
    </source>
</evidence>
<dbReference type="STRING" id="1194083.BN12_370014"/>
<comment type="caution">
    <text evidence="6">The sequence shown here is derived from an EMBL/GenBank/DDBJ whole genome shotgun (WGS) entry which is preliminary data.</text>
</comment>
<proteinExistence type="inferred from homology"/>
<dbReference type="RefSeq" id="WP_048551060.1">
    <property type="nucleotide sequence ID" value="NZ_HF570958.1"/>
</dbReference>
<keyword evidence="2 4" id="KW-0808">Transferase</keyword>
<dbReference type="CDD" id="cd04235">
    <property type="entry name" value="AAK_CK"/>
    <property type="match status" value="1"/>
</dbReference>
<evidence type="ECO:0000256" key="4">
    <source>
        <dbReference type="PIRNR" id="PIRNR000723"/>
    </source>
</evidence>
<name>A0A077LZ28_9MICO</name>
<accession>A0A077LZ28</accession>
<dbReference type="PANTHER" id="PTHR30409">
    <property type="entry name" value="CARBAMATE KINASE"/>
    <property type="match status" value="1"/>
</dbReference>
<evidence type="ECO:0000256" key="3">
    <source>
        <dbReference type="ARBA" id="ARBA00022777"/>
    </source>
</evidence>
<dbReference type="PIRSF" id="PIRSF000723">
    <property type="entry name" value="Carbamate_kin"/>
    <property type="match status" value="1"/>
</dbReference>
<dbReference type="PRINTS" id="PR01469">
    <property type="entry name" value="CARBMTKINASE"/>
</dbReference>
<evidence type="ECO:0000313" key="7">
    <source>
        <dbReference type="Proteomes" id="UP000035721"/>
    </source>
</evidence>
<dbReference type="Pfam" id="PF00696">
    <property type="entry name" value="AA_kinase"/>
    <property type="match status" value="1"/>
</dbReference>
<evidence type="ECO:0000259" key="5">
    <source>
        <dbReference type="Pfam" id="PF00696"/>
    </source>
</evidence>
<dbReference type="GO" id="GO:0008804">
    <property type="term" value="F:carbamate kinase activity"/>
    <property type="evidence" value="ECO:0007669"/>
    <property type="project" value="InterPro"/>
</dbReference>
<evidence type="ECO:0000256" key="1">
    <source>
        <dbReference type="ARBA" id="ARBA00011066"/>
    </source>
</evidence>
<dbReference type="EMBL" id="CAJB01000301">
    <property type="protein sequence ID" value="CCH78896.1"/>
    <property type="molecule type" value="Genomic_DNA"/>
</dbReference>
<dbReference type="InterPro" id="IPR001048">
    <property type="entry name" value="Asp/Glu/Uridylate_kinase"/>
</dbReference>
<protein>
    <recommendedName>
        <fullName evidence="4">Carbamate kinase</fullName>
    </recommendedName>
</protein>
<dbReference type="Proteomes" id="UP000035721">
    <property type="component" value="Unassembled WGS sequence"/>
</dbReference>
<dbReference type="GO" id="GO:0019546">
    <property type="term" value="P:L-arginine deiminase pathway"/>
    <property type="evidence" value="ECO:0007669"/>
    <property type="project" value="TreeGrafter"/>
</dbReference>
<feature type="domain" description="Aspartate/glutamate/uridylate kinase" evidence="5">
    <location>
        <begin position="1"/>
        <end position="289"/>
    </location>
</feature>
<dbReference type="OrthoDB" id="9766717at2"/>
<dbReference type="InterPro" id="IPR003964">
    <property type="entry name" value="Carb_kinase"/>
</dbReference>
<dbReference type="AlphaFoldDB" id="A0A077LZ28"/>
<dbReference type="NCBIfam" id="NF009007">
    <property type="entry name" value="PRK12352.1"/>
    <property type="match status" value="1"/>
</dbReference>
<sequence length="311" mass="32270">MRVLLALGGNAMVGPDGSTHPVHQMAAVRTVAGHVARLVSIGHDVVITHGNGPQVGNILVKQEMAATVLPPVPLDWCGAMTQGSIGFLFLDELDAAFAEAGLDRRSTAQVTRTLVAADDPAFATPTKPVGRFLPEEDARVMVAHGQNWVDTGEQGWRRVVPSPEPLEIVDAPAIRAALEAGFTVVANGGGGIPVIRTSSGRLEGVEAVVDKDLGAVTLARAIGVDALVLATDVEHAVVGWGTPDARPVEQVTPSVLRDLADEGHFPAGSMGPKVDAACRFVEQGGGLGVITSLDRIPEALKGETGTRVVPE</sequence>
<keyword evidence="7" id="KW-1185">Reference proteome</keyword>
<evidence type="ECO:0000256" key="2">
    <source>
        <dbReference type="ARBA" id="ARBA00022679"/>
    </source>
</evidence>
<keyword evidence="3 4" id="KW-0418">Kinase</keyword>
<dbReference type="GO" id="GO:0005829">
    <property type="term" value="C:cytosol"/>
    <property type="evidence" value="ECO:0007669"/>
    <property type="project" value="TreeGrafter"/>
</dbReference>
<dbReference type="InterPro" id="IPR036393">
    <property type="entry name" value="AceGlu_kinase-like_sf"/>
</dbReference>
<organism evidence="6 7">
    <name type="scientific">Nostocoides japonicum T1-X7</name>
    <dbReference type="NCBI Taxonomy" id="1194083"/>
    <lineage>
        <taxon>Bacteria</taxon>
        <taxon>Bacillati</taxon>
        <taxon>Actinomycetota</taxon>
        <taxon>Actinomycetes</taxon>
        <taxon>Micrococcales</taxon>
        <taxon>Intrasporangiaceae</taxon>
        <taxon>Nostocoides</taxon>
    </lineage>
</organism>
<dbReference type="PANTHER" id="PTHR30409:SF1">
    <property type="entry name" value="CARBAMATE KINASE-RELATED"/>
    <property type="match status" value="1"/>
</dbReference>